<dbReference type="AlphaFoldDB" id="A0A239NWL4"/>
<sequence length="98" mass="10555">MTTNESAPGCGTGGAGDEQAAGRVVGASIRRYPVAYASLYAPAGRRRCWWFAIRCPHCNAGHFGRLRDRDALDGVRRAGCGRLVWVVVARTYGTERAA</sequence>
<name>A0A239NWL4_9ACTN</name>
<dbReference type="RefSeq" id="WP_089330430.1">
    <property type="nucleotide sequence ID" value="NZ_FZOR01000051.1"/>
</dbReference>
<dbReference type="EMBL" id="FZOR01000051">
    <property type="protein sequence ID" value="SNT59092.1"/>
    <property type="molecule type" value="Genomic_DNA"/>
</dbReference>
<evidence type="ECO:0000313" key="1">
    <source>
        <dbReference type="EMBL" id="SNT59092.1"/>
    </source>
</evidence>
<organism evidence="1 2">
    <name type="scientific">Actinomadura meyerae</name>
    <dbReference type="NCBI Taxonomy" id="240840"/>
    <lineage>
        <taxon>Bacteria</taxon>
        <taxon>Bacillati</taxon>
        <taxon>Actinomycetota</taxon>
        <taxon>Actinomycetes</taxon>
        <taxon>Streptosporangiales</taxon>
        <taxon>Thermomonosporaceae</taxon>
        <taxon>Actinomadura</taxon>
    </lineage>
</organism>
<dbReference type="Proteomes" id="UP000198318">
    <property type="component" value="Unassembled WGS sequence"/>
</dbReference>
<reference evidence="1 2" key="1">
    <citation type="submission" date="2017-06" db="EMBL/GenBank/DDBJ databases">
        <authorList>
            <person name="Kim H.J."/>
            <person name="Triplett B.A."/>
        </authorList>
    </citation>
    <scope>NUCLEOTIDE SEQUENCE [LARGE SCALE GENOMIC DNA]</scope>
    <source>
        <strain evidence="1 2">DSM 44715</strain>
    </source>
</reference>
<dbReference type="OrthoDB" id="3481134at2"/>
<accession>A0A239NWL4</accession>
<gene>
    <name evidence="1" type="ORF">SAMN05443665_105152</name>
</gene>
<protein>
    <submittedName>
        <fullName evidence="1">Uncharacterized protein</fullName>
    </submittedName>
</protein>
<evidence type="ECO:0000313" key="2">
    <source>
        <dbReference type="Proteomes" id="UP000198318"/>
    </source>
</evidence>
<proteinExistence type="predicted"/>
<keyword evidence="2" id="KW-1185">Reference proteome</keyword>